<dbReference type="Proteomes" id="UP001629230">
    <property type="component" value="Unassembled WGS sequence"/>
</dbReference>
<dbReference type="Gene3D" id="3.40.50.720">
    <property type="entry name" value="NAD(P)-binding Rossmann-like Domain"/>
    <property type="match status" value="1"/>
</dbReference>
<dbReference type="CDD" id="cd08276">
    <property type="entry name" value="MDR7"/>
    <property type="match status" value="1"/>
</dbReference>
<proteinExistence type="predicted"/>
<evidence type="ECO:0000259" key="1">
    <source>
        <dbReference type="Pfam" id="PF00107"/>
    </source>
</evidence>
<sequence length="166" mass="18492">MFALQFAHAAGVRCIVLSSSDDKLERARQHGASDLINYRNTPDWHQAVQEITRGEGATHILEVGGQDTYERSMQCIAPNGTIAQIGVLTGFDLRPNLLPLSRLNANIAGIQAGSREYFEDMNRFIERHRITPVVDREFTFDEALQAFAHMAEQRHFGKLAIKVAGG</sequence>
<keyword evidence="3" id="KW-1185">Reference proteome</keyword>
<dbReference type="SUPFAM" id="SSF51735">
    <property type="entry name" value="NAD(P)-binding Rossmann-fold domains"/>
    <property type="match status" value="1"/>
</dbReference>
<protein>
    <submittedName>
        <fullName evidence="2">NAD(P)-dependent alcohol dehydrogenase</fullName>
    </submittedName>
</protein>
<organism evidence="2 3">
    <name type="scientific">Paraburkholderia dipogonis</name>
    <dbReference type="NCBI Taxonomy" id="1211383"/>
    <lineage>
        <taxon>Bacteria</taxon>
        <taxon>Pseudomonadati</taxon>
        <taxon>Pseudomonadota</taxon>
        <taxon>Betaproteobacteria</taxon>
        <taxon>Burkholderiales</taxon>
        <taxon>Burkholderiaceae</taxon>
        <taxon>Paraburkholderia</taxon>
    </lineage>
</organism>
<feature type="domain" description="Alcohol dehydrogenase-like C-terminal" evidence="1">
    <location>
        <begin position="2"/>
        <end position="126"/>
    </location>
</feature>
<dbReference type="Pfam" id="PF00107">
    <property type="entry name" value="ADH_zinc_N"/>
    <property type="match status" value="1"/>
</dbReference>
<dbReference type="PANTHER" id="PTHR45033">
    <property type="match status" value="1"/>
</dbReference>
<dbReference type="InterPro" id="IPR036291">
    <property type="entry name" value="NAD(P)-bd_dom_sf"/>
</dbReference>
<reference evidence="2 3" key="1">
    <citation type="journal article" date="2024" name="Chem. Sci.">
        <title>Discovery of megapolipeptins by genome mining of a Burkholderiales bacteria collection.</title>
        <authorList>
            <person name="Paulo B.S."/>
            <person name="Recchia M.J.J."/>
            <person name="Lee S."/>
            <person name="Fergusson C.H."/>
            <person name="Romanowski S.B."/>
            <person name="Hernandez A."/>
            <person name="Krull N."/>
            <person name="Liu D.Y."/>
            <person name="Cavanagh H."/>
            <person name="Bos A."/>
            <person name="Gray C.A."/>
            <person name="Murphy B.T."/>
            <person name="Linington R.G."/>
            <person name="Eustaquio A.S."/>
        </authorList>
    </citation>
    <scope>NUCLEOTIDE SEQUENCE [LARGE SCALE GENOMIC DNA]</scope>
    <source>
        <strain evidence="2 3">RL17-350-BIC-A</strain>
    </source>
</reference>
<gene>
    <name evidence="2" type="ORF">PQR57_35205</name>
</gene>
<accession>A0ABW9B153</accession>
<dbReference type="RefSeq" id="WP_408180840.1">
    <property type="nucleotide sequence ID" value="NZ_JAQQEZ010000038.1"/>
</dbReference>
<dbReference type="PANTHER" id="PTHR45033:SF2">
    <property type="entry name" value="ZINC-TYPE ALCOHOL DEHYDROGENASE-LIKE PROTEIN C1773.06C"/>
    <property type="match status" value="1"/>
</dbReference>
<dbReference type="Gene3D" id="3.90.180.10">
    <property type="entry name" value="Medium-chain alcohol dehydrogenases, catalytic domain"/>
    <property type="match status" value="1"/>
</dbReference>
<evidence type="ECO:0000313" key="3">
    <source>
        <dbReference type="Proteomes" id="UP001629230"/>
    </source>
</evidence>
<dbReference type="InterPro" id="IPR013149">
    <property type="entry name" value="ADH-like_C"/>
</dbReference>
<comment type="caution">
    <text evidence="2">The sequence shown here is derived from an EMBL/GenBank/DDBJ whole genome shotgun (WGS) entry which is preliminary data.</text>
</comment>
<dbReference type="EMBL" id="JAQQEZ010000038">
    <property type="protein sequence ID" value="MFM0006223.1"/>
    <property type="molecule type" value="Genomic_DNA"/>
</dbReference>
<evidence type="ECO:0000313" key="2">
    <source>
        <dbReference type="EMBL" id="MFM0006223.1"/>
    </source>
</evidence>
<dbReference type="InterPro" id="IPR052711">
    <property type="entry name" value="Zinc_ADH-like"/>
</dbReference>
<name>A0ABW9B153_9BURK</name>